<evidence type="ECO:0000313" key="1">
    <source>
        <dbReference type="EMBL" id="AES92302.1"/>
    </source>
</evidence>
<gene>
    <name evidence="1" type="ordered locus">MTR_4g127980</name>
</gene>
<dbReference type="EMBL" id="CM001220">
    <property type="protein sequence ID" value="AES92302.1"/>
    <property type="molecule type" value="Genomic_DNA"/>
</dbReference>
<keyword evidence="3" id="KW-1185">Reference proteome</keyword>
<dbReference type="EnsemblPlants" id="AES92302">
    <property type="protein sequence ID" value="AES92302"/>
    <property type="gene ID" value="MTR_4g127980"/>
</dbReference>
<reference evidence="1 3" key="2">
    <citation type="journal article" date="2014" name="BMC Genomics">
        <title>An improved genome release (version Mt4.0) for the model legume Medicago truncatula.</title>
        <authorList>
            <person name="Tang H."/>
            <person name="Krishnakumar V."/>
            <person name="Bidwell S."/>
            <person name="Rosen B."/>
            <person name="Chan A."/>
            <person name="Zhou S."/>
            <person name="Gentzbittel L."/>
            <person name="Childs K.L."/>
            <person name="Yandell M."/>
            <person name="Gundlach H."/>
            <person name="Mayer K.F."/>
            <person name="Schwartz D.C."/>
            <person name="Town C.D."/>
        </authorList>
    </citation>
    <scope>GENOME REANNOTATION</scope>
    <source>
        <strain evidence="2 3">cv. Jemalong A17</strain>
    </source>
</reference>
<dbReference type="HOGENOM" id="CLU_2561779_0_0_1"/>
<dbReference type="AlphaFoldDB" id="G7JVE3"/>
<proteinExistence type="predicted"/>
<evidence type="ECO:0000313" key="2">
    <source>
        <dbReference type="EnsemblPlants" id="AES92302"/>
    </source>
</evidence>
<evidence type="ECO:0000313" key="3">
    <source>
        <dbReference type="Proteomes" id="UP000002051"/>
    </source>
</evidence>
<sequence length="82" mass="9436">MSHVYNKQKDLRKEKEEKPLVMLWLANITMSPTTISPKCCPRLIALFKASSVKQTNKGEMESSCQTPLLPREKSKWISIDNE</sequence>
<reference evidence="1 3" key="1">
    <citation type="journal article" date="2011" name="Nature">
        <title>The Medicago genome provides insight into the evolution of rhizobial symbioses.</title>
        <authorList>
            <person name="Young N.D."/>
            <person name="Debelle F."/>
            <person name="Oldroyd G.E."/>
            <person name="Geurts R."/>
            <person name="Cannon S.B."/>
            <person name="Udvardi M.K."/>
            <person name="Benedito V.A."/>
            <person name="Mayer K.F."/>
            <person name="Gouzy J."/>
            <person name="Schoof H."/>
            <person name="Van de Peer Y."/>
            <person name="Proost S."/>
            <person name="Cook D.R."/>
            <person name="Meyers B.C."/>
            <person name="Spannagl M."/>
            <person name="Cheung F."/>
            <person name="De Mita S."/>
            <person name="Krishnakumar V."/>
            <person name="Gundlach H."/>
            <person name="Zhou S."/>
            <person name="Mudge J."/>
            <person name="Bharti A.K."/>
            <person name="Murray J.D."/>
            <person name="Naoumkina M.A."/>
            <person name="Rosen B."/>
            <person name="Silverstein K.A."/>
            <person name="Tang H."/>
            <person name="Rombauts S."/>
            <person name="Zhao P.X."/>
            <person name="Zhou P."/>
            <person name="Barbe V."/>
            <person name="Bardou P."/>
            <person name="Bechner M."/>
            <person name="Bellec A."/>
            <person name="Berger A."/>
            <person name="Berges H."/>
            <person name="Bidwell S."/>
            <person name="Bisseling T."/>
            <person name="Choisne N."/>
            <person name="Couloux A."/>
            <person name="Denny R."/>
            <person name="Deshpande S."/>
            <person name="Dai X."/>
            <person name="Doyle J.J."/>
            <person name="Dudez A.M."/>
            <person name="Farmer A.D."/>
            <person name="Fouteau S."/>
            <person name="Franken C."/>
            <person name="Gibelin C."/>
            <person name="Gish J."/>
            <person name="Goldstein S."/>
            <person name="Gonzalez A.J."/>
            <person name="Green P.J."/>
            <person name="Hallab A."/>
            <person name="Hartog M."/>
            <person name="Hua A."/>
            <person name="Humphray S.J."/>
            <person name="Jeong D.H."/>
            <person name="Jing Y."/>
            <person name="Jocker A."/>
            <person name="Kenton S.M."/>
            <person name="Kim D.J."/>
            <person name="Klee K."/>
            <person name="Lai H."/>
            <person name="Lang C."/>
            <person name="Lin S."/>
            <person name="Macmil S.L."/>
            <person name="Magdelenat G."/>
            <person name="Matthews L."/>
            <person name="McCorrison J."/>
            <person name="Monaghan E.L."/>
            <person name="Mun J.H."/>
            <person name="Najar F.Z."/>
            <person name="Nicholson C."/>
            <person name="Noirot C."/>
            <person name="O'Bleness M."/>
            <person name="Paule C.R."/>
            <person name="Poulain J."/>
            <person name="Prion F."/>
            <person name="Qin B."/>
            <person name="Qu C."/>
            <person name="Retzel E.F."/>
            <person name="Riddle C."/>
            <person name="Sallet E."/>
            <person name="Samain S."/>
            <person name="Samson N."/>
            <person name="Sanders I."/>
            <person name="Saurat O."/>
            <person name="Scarpelli C."/>
            <person name="Schiex T."/>
            <person name="Segurens B."/>
            <person name="Severin A.J."/>
            <person name="Sherrier D.J."/>
            <person name="Shi R."/>
            <person name="Sims S."/>
            <person name="Singer S.R."/>
            <person name="Sinharoy S."/>
            <person name="Sterck L."/>
            <person name="Viollet A."/>
            <person name="Wang B.B."/>
            <person name="Wang K."/>
            <person name="Wang M."/>
            <person name="Wang X."/>
            <person name="Warfsmann J."/>
            <person name="Weissenbach J."/>
            <person name="White D.D."/>
            <person name="White J.D."/>
            <person name="Wiley G.B."/>
            <person name="Wincker P."/>
            <person name="Xing Y."/>
            <person name="Yang L."/>
            <person name="Yao Z."/>
            <person name="Ying F."/>
            <person name="Zhai J."/>
            <person name="Zhou L."/>
            <person name="Zuber A."/>
            <person name="Denarie J."/>
            <person name="Dixon R.A."/>
            <person name="May G.D."/>
            <person name="Schwartz D.C."/>
            <person name="Rogers J."/>
            <person name="Quetier F."/>
            <person name="Town C.D."/>
            <person name="Roe B.A."/>
        </authorList>
    </citation>
    <scope>NUCLEOTIDE SEQUENCE [LARGE SCALE GENOMIC DNA]</scope>
    <source>
        <strain evidence="1">A17</strain>
        <strain evidence="2 3">cv. Jemalong A17</strain>
    </source>
</reference>
<protein>
    <submittedName>
        <fullName evidence="1 2">Uncharacterized protein</fullName>
    </submittedName>
</protein>
<dbReference type="PaxDb" id="3880-AES92302"/>
<name>G7JVE3_MEDTR</name>
<dbReference type="Proteomes" id="UP000002051">
    <property type="component" value="Chromosome 4"/>
</dbReference>
<reference evidence="2" key="3">
    <citation type="submission" date="2015-04" db="UniProtKB">
        <authorList>
            <consortium name="EnsemblPlants"/>
        </authorList>
    </citation>
    <scope>IDENTIFICATION</scope>
    <source>
        <strain evidence="2">cv. Jemalong A17</strain>
    </source>
</reference>
<accession>G7JVE3</accession>
<organism evidence="1 3">
    <name type="scientific">Medicago truncatula</name>
    <name type="common">Barrel medic</name>
    <name type="synonym">Medicago tribuloides</name>
    <dbReference type="NCBI Taxonomy" id="3880"/>
    <lineage>
        <taxon>Eukaryota</taxon>
        <taxon>Viridiplantae</taxon>
        <taxon>Streptophyta</taxon>
        <taxon>Embryophyta</taxon>
        <taxon>Tracheophyta</taxon>
        <taxon>Spermatophyta</taxon>
        <taxon>Magnoliopsida</taxon>
        <taxon>eudicotyledons</taxon>
        <taxon>Gunneridae</taxon>
        <taxon>Pentapetalae</taxon>
        <taxon>rosids</taxon>
        <taxon>fabids</taxon>
        <taxon>Fabales</taxon>
        <taxon>Fabaceae</taxon>
        <taxon>Papilionoideae</taxon>
        <taxon>50 kb inversion clade</taxon>
        <taxon>NPAAA clade</taxon>
        <taxon>Hologalegina</taxon>
        <taxon>IRL clade</taxon>
        <taxon>Trifolieae</taxon>
        <taxon>Medicago</taxon>
    </lineage>
</organism>